<evidence type="ECO:0000313" key="3">
    <source>
        <dbReference type="Proteomes" id="UP000009026"/>
    </source>
</evidence>
<organism evidence="2 3">
    <name type="scientific">Pseudomyxococcus hansupus</name>
    <dbReference type="NCBI Taxonomy" id="1297742"/>
    <lineage>
        <taxon>Bacteria</taxon>
        <taxon>Pseudomonadati</taxon>
        <taxon>Myxococcota</taxon>
        <taxon>Myxococcia</taxon>
        <taxon>Myxococcales</taxon>
        <taxon>Cystobacterineae</taxon>
        <taxon>Myxococcaceae</taxon>
        <taxon>Pseudomyxococcus</taxon>
    </lineage>
</organism>
<dbReference type="PATRIC" id="fig|1297742.4.peg.5868"/>
<feature type="region of interest" description="Disordered" evidence="1">
    <location>
        <begin position="32"/>
        <end position="306"/>
    </location>
</feature>
<feature type="compositionally biased region" description="Low complexity" evidence="1">
    <location>
        <begin position="181"/>
        <end position="191"/>
    </location>
</feature>
<sequence>MKGPDWKRCVAWSALARAVRCAQLHARVSTCTEPRVLTERSQASSERHAHGTSFSAVSTEAKDQSRPLRYRPSSESPGRASRHHCSMGSNRAVPAVGTGSSSESASARTSSFDKGSPLTNDKGAAAAATPSRNATTSDSMSIGVAPNPMAQRVSTRASRCASRSSRRARSLASPPKAIATSESAGSGSSRSTTRRQRRHASREPTTQPVEMAASRVSALPSDSPRATSAWAVTGPANRAQSNAAARTSGSCVASRGSNAPPGSTPRNANTSSTRACRPGLRVGMSARSESSMPALGQSATPDSSASGCVVSTRAAITVSAQSRSREARSASAATATSLGTPSLSVGSSRCSAARGPACTNPSRCATSRYSSLSAISARDWSAD</sequence>
<proteinExistence type="predicted"/>
<feature type="region of interest" description="Disordered" evidence="1">
    <location>
        <begin position="318"/>
        <end position="365"/>
    </location>
</feature>
<dbReference type="STRING" id="1297742.A176_005772"/>
<protein>
    <submittedName>
        <fullName evidence="2">Putative cell-wall-anchored protein SasA (LPXTG motif)</fullName>
    </submittedName>
</protein>
<feature type="compositionally biased region" description="Polar residues" evidence="1">
    <location>
        <begin position="238"/>
        <end position="274"/>
    </location>
</feature>
<feature type="compositionally biased region" description="Low complexity" evidence="1">
    <location>
        <begin position="97"/>
        <end position="110"/>
    </location>
</feature>
<dbReference type="Proteomes" id="UP000009026">
    <property type="component" value="Chromosome"/>
</dbReference>
<accession>A0A0H4X5H7</accession>
<feature type="compositionally biased region" description="Low complexity" evidence="1">
    <location>
        <begin position="152"/>
        <end position="163"/>
    </location>
</feature>
<feature type="compositionally biased region" description="Polar residues" evidence="1">
    <location>
        <begin position="287"/>
        <end position="306"/>
    </location>
</feature>
<evidence type="ECO:0000256" key="1">
    <source>
        <dbReference type="SAM" id="MobiDB-lite"/>
    </source>
</evidence>
<gene>
    <name evidence="2" type="ORF">A176_005772</name>
</gene>
<dbReference type="EMBL" id="CP012109">
    <property type="protein sequence ID" value="AKQ68860.1"/>
    <property type="molecule type" value="Genomic_DNA"/>
</dbReference>
<keyword evidence="3" id="KW-1185">Reference proteome</keyword>
<dbReference type="KEGG" id="mym:A176_005772"/>
<feature type="compositionally biased region" description="Polar residues" evidence="1">
    <location>
        <begin position="130"/>
        <end position="140"/>
    </location>
</feature>
<dbReference type="AlphaFoldDB" id="A0A0H4X5H7"/>
<reference evidence="2 3" key="1">
    <citation type="journal article" date="2016" name="PLoS ONE">
        <title>Complete Genome Sequence and Comparative Genomics of a Novel Myxobacterium Myxococcus hansupus.</title>
        <authorList>
            <person name="Sharma G."/>
            <person name="Narwani T."/>
            <person name="Subramanian S."/>
        </authorList>
    </citation>
    <scope>NUCLEOTIDE SEQUENCE [LARGE SCALE GENOMIC DNA]</scope>
    <source>
        <strain evidence="3">mixupus</strain>
    </source>
</reference>
<feature type="compositionally biased region" description="Polar residues" evidence="1">
    <location>
        <begin position="338"/>
        <end position="350"/>
    </location>
</feature>
<name>A0A0H4X5H7_9BACT</name>
<evidence type="ECO:0000313" key="2">
    <source>
        <dbReference type="EMBL" id="AKQ68860.1"/>
    </source>
</evidence>